<dbReference type="Gene3D" id="3.40.50.300">
    <property type="entry name" value="P-loop containing nucleotide triphosphate hydrolases"/>
    <property type="match status" value="2"/>
</dbReference>
<comment type="caution">
    <text evidence="2">The sequence shown here is derived from an EMBL/GenBank/DDBJ whole genome shotgun (WGS) entry which is preliminary data.</text>
</comment>
<sequence length="1179" mass="133498">MVPRPEDVPEPLQNLSTDIIEALRPLTIDVGPEVRTDNGGFRKKMRMVTFSWDVLPVDDKVAALKPKAFRKKAKAALKHLLANPMEIEYHDYYNRQKAFLVRCRGEPTPQQARRPLHFIESVGLETALWPHLYWKTTMCESYERLNRQRLEQLEGRRKRRRVEEAGKGEAEAEDPESEGGMSSERAIEAAEPGPDCDDDDQPDPLDRRRSIKRSFQAKLLGPLLGYAADFTLVQYVFDLHLWTDLGSKKGSAGTTAMRLMMAGHPMSPLYWQDVKYGLFDLVAQLGYPQLYWTIAPWEQSLPYHSFMLDEMQKLLLQRTRLAPFEAMHWAHAMFEICRGLLAGHGRAGGQGWKQHVLGSKRAGGEREPNNCVQFFTRLEFQDGSRKAGTQRYHGSGRPHAHALFWVRDVRVAVLEDAVAATLDWPAGSENLAAFVRASQPDRDGNSRWPVHEGASKYSTEREQLQVHHTEEDAAEGVRGYFVPIMDALRCHQDLQVAQGRGMLLSYVTKYVAKWSDSSYDEWMSDSASATSLCRKVLFEYHPFEPEMALQLSGATFRQWEFGSIMGGRRSIRAPRPASVDQPEVVGHYVQATWRRDSMSLLEFLRKSDASGKSGRAASWLRKTWEALPNPKESLEAFANEYVLRGEQIVATEYLWRLNDNYYGQWCMMHIPFRSLEVFHVPSIVQKVPLRYRWLATALHLTDDPATAPRHLRGYWRDPLRQTRDMQLEACVDAFIADVVAFVAAQTLAIDRYTDGHLDRAEEGHVEPDGAGPAPAAAAAVTFEGKQKLLYKAVGARVQLCVRAQRATREEEQDALREQARGSAHKPVVCSGRPGAGKTTVVHRNALETLAAGGSVLVAVPTARLSTRMAAKLGSHDRLVVDTVAAAFQLHKPEQEALYAVYGYDLIVVDEFSQLSQQDFERILRHWQTSCLRWSFWVHRADDADFLATLDLLRTSMPSEAQLRKICKFHKAWVGDQPTAKDIGRLLREHPEATMVAATRRGVALINQLALEALHPRAQPLATLPGAFEDNPENYLANGDLRTDRRPVPTDVPIHRGIHLYLTRNVRKADAYINGMRCKVTGFEAKMQVLWVMTDTGKRLPITRWHDPDHAGLVYFPIRLGYCTTVHKVQGDEFPFIIIYLDADNKPAVAYTALSRVRDAQSYLLGGTMTRKHFVPVTMR</sequence>
<keyword evidence="2" id="KW-0378">Hydrolase</keyword>
<keyword evidence="2" id="KW-0547">Nucleotide-binding</keyword>
<dbReference type="CDD" id="cd18809">
    <property type="entry name" value="SF1_C_RecD"/>
    <property type="match status" value="1"/>
</dbReference>
<name>A0ABP0H8V0_9DINO</name>
<dbReference type="Pfam" id="PF13604">
    <property type="entry name" value="AAA_30"/>
    <property type="match status" value="1"/>
</dbReference>
<protein>
    <submittedName>
        <fullName evidence="2">ATP-dependent DNA helicase PIF1</fullName>
    </submittedName>
</protein>
<keyword evidence="3" id="KW-1185">Reference proteome</keyword>
<reference evidence="2 3" key="1">
    <citation type="submission" date="2024-02" db="EMBL/GenBank/DDBJ databases">
        <authorList>
            <person name="Chen Y."/>
            <person name="Shah S."/>
            <person name="Dougan E. K."/>
            <person name="Thang M."/>
            <person name="Chan C."/>
        </authorList>
    </citation>
    <scope>NUCLEOTIDE SEQUENCE [LARGE SCALE GENOMIC DNA]</scope>
</reference>
<feature type="compositionally biased region" description="Basic and acidic residues" evidence="1">
    <location>
        <begin position="155"/>
        <end position="170"/>
    </location>
</feature>
<evidence type="ECO:0000256" key="1">
    <source>
        <dbReference type="SAM" id="MobiDB-lite"/>
    </source>
</evidence>
<proteinExistence type="predicted"/>
<feature type="region of interest" description="Disordered" evidence="1">
    <location>
        <begin position="155"/>
        <end position="206"/>
    </location>
</feature>
<dbReference type="Proteomes" id="UP001642464">
    <property type="component" value="Unassembled WGS sequence"/>
</dbReference>
<keyword evidence="2" id="KW-0347">Helicase</keyword>
<dbReference type="InterPro" id="IPR027417">
    <property type="entry name" value="P-loop_NTPase"/>
</dbReference>
<accession>A0ABP0H8V0</accession>
<evidence type="ECO:0000313" key="2">
    <source>
        <dbReference type="EMBL" id="CAK8986620.1"/>
    </source>
</evidence>
<dbReference type="GO" id="GO:0004386">
    <property type="term" value="F:helicase activity"/>
    <property type="evidence" value="ECO:0007669"/>
    <property type="project" value="UniProtKB-KW"/>
</dbReference>
<dbReference type="SUPFAM" id="SSF52540">
    <property type="entry name" value="P-loop containing nucleoside triphosphate hydrolases"/>
    <property type="match status" value="2"/>
</dbReference>
<feature type="compositionally biased region" description="Acidic residues" evidence="1">
    <location>
        <begin position="194"/>
        <end position="203"/>
    </location>
</feature>
<dbReference type="EMBL" id="CAXAMM010000234">
    <property type="protein sequence ID" value="CAK8986620.1"/>
    <property type="molecule type" value="Genomic_DNA"/>
</dbReference>
<organism evidence="2 3">
    <name type="scientific">Durusdinium trenchii</name>
    <dbReference type="NCBI Taxonomy" id="1381693"/>
    <lineage>
        <taxon>Eukaryota</taxon>
        <taxon>Sar</taxon>
        <taxon>Alveolata</taxon>
        <taxon>Dinophyceae</taxon>
        <taxon>Suessiales</taxon>
        <taxon>Symbiodiniaceae</taxon>
        <taxon>Durusdinium</taxon>
    </lineage>
</organism>
<evidence type="ECO:0000313" key="3">
    <source>
        <dbReference type="Proteomes" id="UP001642464"/>
    </source>
</evidence>
<gene>
    <name evidence="2" type="ORF">SCF082_LOCUS631</name>
</gene>
<keyword evidence="2" id="KW-0067">ATP-binding</keyword>